<dbReference type="SUPFAM" id="SSF48726">
    <property type="entry name" value="Immunoglobulin"/>
    <property type="match status" value="2"/>
</dbReference>
<dbReference type="Gene3D" id="2.60.40.10">
    <property type="entry name" value="Immunoglobulins"/>
    <property type="match status" value="4"/>
</dbReference>
<reference evidence="5 7" key="2">
    <citation type="journal article" date="2013" name="Nature">
        <title>Insights into bilaterian evolution from three spiralian genomes.</title>
        <authorList>
            <person name="Simakov O."/>
            <person name="Marletaz F."/>
            <person name="Cho S.J."/>
            <person name="Edsinger-Gonzales E."/>
            <person name="Havlak P."/>
            <person name="Hellsten U."/>
            <person name="Kuo D.H."/>
            <person name="Larsson T."/>
            <person name="Lv J."/>
            <person name="Arendt D."/>
            <person name="Savage R."/>
            <person name="Osoegawa K."/>
            <person name="de Jong P."/>
            <person name="Grimwood J."/>
            <person name="Chapman J.A."/>
            <person name="Shapiro H."/>
            <person name="Aerts A."/>
            <person name="Otillar R.P."/>
            <person name="Terry A.Y."/>
            <person name="Boore J.L."/>
            <person name="Grigoriev I.V."/>
            <person name="Lindberg D.R."/>
            <person name="Seaver E.C."/>
            <person name="Weisblat D.A."/>
            <person name="Putnam N.H."/>
            <person name="Rokhsar D.S."/>
        </authorList>
    </citation>
    <scope>NUCLEOTIDE SEQUENCE</scope>
    <source>
        <strain evidence="5 7">I ESC-2004</strain>
    </source>
</reference>
<dbReference type="EMBL" id="AMQN01034688">
    <property type="status" value="NOT_ANNOTATED_CDS"/>
    <property type="molecule type" value="Genomic_DNA"/>
</dbReference>
<sequence>NTDNSTTLTVKKVSSTDSGIYKVMAQNDAGEDSADFTITIKDKPSPPRDVRVKEVNKDYVVVTWDVPESDGGCPITGYLVEKKDAAKKTYIKADSTDAATLELKVTKLVEGKEYDIRFRVLAENKAGLSKPSDTTGRFKAKNPYDVPGRPETPEVSEITPDSATLKWEAPTSDGGSPITNYVIEMRTRKDLKWKKVNKDNITDTEFTVPGLKEGEEYEFRITAENKAGAGQPSKPSSSAKYVPPTIGEHQYEDKLVLKAGSAAAIEIPYSGCPQPKATWNYKSGKLPDAKRFKTDIIKTMTSMTIAKTQRSDSGKYTLLLENEYGSATFTIEVIVLGMISSKCFTFRCDINYDLIYRQTWSSAEPQSERSYRRHSLTHLGRSQG</sequence>
<dbReference type="OMA" id="SANTNMV"/>
<dbReference type="InterPro" id="IPR003599">
    <property type="entry name" value="Ig_sub"/>
</dbReference>
<evidence type="ECO:0000259" key="4">
    <source>
        <dbReference type="PROSITE" id="PS50853"/>
    </source>
</evidence>
<dbReference type="PANTHER" id="PTHR14340">
    <property type="entry name" value="MICROFIBRIL-ASSOCIATED GLYCOPROTEIN 3"/>
    <property type="match status" value="1"/>
</dbReference>
<dbReference type="AlphaFoldDB" id="R7VLW7"/>
<dbReference type="PROSITE" id="PS50853">
    <property type="entry name" value="FN3"/>
    <property type="match status" value="2"/>
</dbReference>
<reference evidence="7" key="1">
    <citation type="submission" date="2012-12" db="EMBL/GenBank/DDBJ databases">
        <authorList>
            <person name="Hellsten U."/>
            <person name="Grimwood J."/>
            <person name="Chapman J.A."/>
            <person name="Shapiro H."/>
            <person name="Aerts A."/>
            <person name="Otillar R.P."/>
            <person name="Terry A.Y."/>
            <person name="Boore J.L."/>
            <person name="Simakov O."/>
            <person name="Marletaz F."/>
            <person name="Cho S.-J."/>
            <person name="Edsinger-Gonzales E."/>
            <person name="Havlak P."/>
            <person name="Kuo D.-H."/>
            <person name="Larsson T."/>
            <person name="Lv J."/>
            <person name="Arendt D."/>
            <person name="Savage R."/>
            <person name="Osoegawa K."/>
            <person name="de Jong P."/>
            <person name="Lindberg D.R."/>
            <person name="Seaver E.C."/>
            <person name="Weisblat D.A."/>
            <person name="Putnam N.H."/>
            <person name="Grigoriev I.V."/>
            <person name="Rokhsar D.S."/>
        </authorList>
    </citation>
    <scope>NUCLEOTIDE SEQUENCE</scope>
    <source>
        <strain evidence="7">I ESC-2004</strain>
    </source>
</reference>
<proteinExistence type="predicted"/>
<evidence type="ECO:0000256" key="3">
    <source>
        <dbReference type="SAM" id="MobiDB-lite"/>
    </source>
</evidence>
<evidence type="ECO:0000256" key="2">
    <source>
        <dbReference type="ARBA" id="ARBA00023319"/>
    </source>
</evidence>
<dbReference type="FunFam" id="2.60.40.10:FF:000031">
    <property type="entry name" value="Myosin-binding protein C, slow type"/>
    <property type="match status" value="1"/>
</dbReference>
<dbReference type="SMART" id="SM00409">
    <property type="entry name" value="IG"/>
    <property type="match status" value="1"/>
</dbReference>
<dbReference type="PANTHER" id="PTHR14340:SF9">
    <property type="entry name" value="FIBRONECTIN TYPE-III DOMAIN-CONTAINING PROTEIN"/>
    <property type="match status" value="1"/>
</dbReference>
<evidence type="ECO:0000313" key="7">
    <source>
        <dbReference type="Proteomes" id="UP000014760"/>
    </source>
</evidence>
<dbReference type="GO" id="GO:0048738">
    <property type="term" value="P:cardiac muscle tissue development"/>
    <property type="evidence" value="ECO:0007669"/>
    <property type="project" value="TreeGrafter"/>
</dbReference>
<dbReference type="CDD" id="cd00063">
    <property type="entry name" value="FN3"/>
    <property type="match status" value="2"/>
</dbReference>
<keyword evidence="7" id="KW-1185">Reference proteome</keyword>
<dbReference type="InterPro" id="IPR013783">
    <property type="entry name" value="Ig-like_fold"/>
</dbReference>
<protein>
    <recommendedName>
        <fullName evidence="4">Fibronectin type-III domain-containing protein</fullName>
    </recommendedName>
</protein>
<keyword evidence="1" id="KW-0677">Repeat</keyword>
<dbReference type="InterPro" id="IPR036179">
    <property type="entry name" value="Ig-like_dom_sf"/>
</dbReference>
<dbReference type="GO" id="GO:0031430">
    <property type="term" value="C:M band"/>
    <property type="evidence" value="ECO:0007669"/>
    <property type="project" value="TreeGrafter"/>
</dbReference>
<dbReference type="Pfam" id="PF00041">
    <property type="entry name" value="fn3"/>
    <property type="match status" value="2"/>
</dbReference>
<dbReference type="SMART" id="SM00060">
    <property type="entry name" value="FN3"/>
    <property type="match status" value="2"/>
</dbReference>
<dbReference type="FunFam" id="2.60.40.10:FF:000127">
    <property type="entry name" value="titin isoform X1"/>
    <property type="match status" value="1"/>
</dbReference>
<gene>
    <name evidence="5" type="ORF">CAPTEDRAFT_119763</name>
</gene>
<dbReference type="OrthoDB" id="6266258at2759"/>
<evidence type="ECO:0000256" key="1">
    <source>
        <dbReference type="ARBA" id="ARBA00022737"/>
    </source>
</evidence>
<dbReference type="EnsemblMetazoa" id="CapteT119763">
    <property type="protein sequence ID" value="CapteP119763"/>
    <property type="gene ID" value="CapteG119763"/>
</dbReference>
<name>R7VLW7_CAPTE</name>
<dbReference type="HOGENOM" id="CLU_720754_0_0_1"/>
<dbReference type="EMBL" id="KB291805">
    <property type="protein sequence ID" value="ELU18621.1"/>
    <property type="molecule type" value="Genomic_DNA"/>
</dbReference>
<keyword evidence="2" id="KW-0393">Immunoglobulin domain</keyword>
<feature type="domain" description="Fibronectin type-III" evidence="4">
    <location>
        <begin position="46"/>
        <end position="143"/>
    </location>
</feature>
<dbReference type="Proteomes" id="UP000014760">
    <property type="component" value="Unassembled WGS sequence"/>
</dbReference>
<evidence type="ECO:0000313" key="5">
    <source>
        <dbReference type="EMBL" id="ELU18621.1"/>
    </source>
</evidence>
<dbReference type="InterPro" id="IPR036116">
    <property type="entry name" value="FN3_sf"/>
</dbReference>
<feature type="non-terminal residue" evidence="5">
    <location>
        <position position="1"/>
    </location>
</feature>
<dbReference type="STRING" id="283909.R7VLW7"/>
<feature type="region of interest" description="Disordered" evidence="3">
    <location>
        <begin position="129"/>
        <end position="171"/>
    </location>
</feature>
<dbReference type="FunFam" id="2.60.40.10:FF:000034">
    <property type="entry name" value="Titin isoform A"/>
    <property type="match status" value="1"/>
</dbReference>
<dbReference type="GO" id="GO:0008307">
    <property type="term" value="F:structural constituent of muscle"/>
    <property type="evidence" value="ECO:0007669"/>
    <property type="project" value="TreeGrafter"/>
</dbReference>
<dbReference type="Pfam" id="PF07679">
    <property type="entry name" value="I-set"/>
    <property type="match status" value="2"/>
</dbReference>
<evidence type="ECO:0000313" key="6">
    <source>
        <dbReference type="EnsemblMetazoa" id="CapteP119763"/>
    </source>
</evidence>
<dbReference type="PRINTS" id="PR00014">
    <property type="entry name" value="FNTYPEIII"/>
</dbReference>
<reference evidence="6" key="3">
    <citation type="submission" date="2015-06" db="UniProtKB">
        <authorList>
            <consortium name="EnsemblMetazoa"/>
        </authorList>
    </citation>
    <scope>IDENTIFICATION</scope>
</reference>
<organism evidence="5">
    <name type="scientific">Capitella teleta</name>
    <name type="common">Polychaete worm</name>
    <dbReference type="NCBI Taxonomy" id="283909"/>
    <lineage>
        <taxon>Eukaryota</taxon>
        <taxon>Metazoa</taxon>
        <taxon>Spiralia</taxon>
        <taxon>Lophotrochozoa</taxon>
        <taxon>Annelida</taxon>
        <taxon>Polychaeta</taxon>
        <taxon>Sedentaria</taxon>
        <taxon>Scolecida</taxon>
        <taxon>Capitellidae</taxon>
        <taxon>Capitella</taxon>
    </lineage>
</organism>
<dbReference type="InterPro" id="IPR013098">
    <property type="entry name" value="Ig_I-set"/>
</dbReference>
<accession>R7VLW7</accession>
<feature type="domain" description="Fibronectin type-III" evidence="4">
    <location>
        <begin position="149"/>
        <end position="245"/>
    </location>
</feature>
<dbReference type="InterPro" id="IPR003961">
    <property type="entry name" value="FN3_dom"/>
</dbReference>
<dbReference type="GO" id="GO:0045214">
    <property type="term" value="P:sarcomere organization"/>
    <property type="evidence" value="ECO:0007669"/>
    <property type="project" value="TreeGrafter"/>
</dbReference>
<dbReference type="SUPFAM" id="SSF49265">
    <property type="entry name" value="Fibronectin type III"/>
    <property type="match status" value="1"/>
</dbReference>